<dbReference type="AlphaFoldDB" id="A0A0H5D2V8"/>
<dbReference type="NCBIfam" id="NF046098">
    <property type="entry name" value="RSP_7527_fam"/>
    <property type="match status" value="1"/>
</dbReference>
<dbReference type="EMBL" id="CVRL01000033">
    <property type="protein sequence ID" value="CRL11552.1"/>
    <property type="molecule type" value="Genomic_DNA"/>
</dbReference>
<dbReference type="Proteomes" id="UP000043764">
    <property type="component" value="Unassembled WGS sequence"/>
</dbReference>
<keyword evidence="2" id="KW-1185">Reference proteome</keyword>
<gene>
    <name evidence="1" type="ORF">NIT7321_02420</name>
</gene>
<dbReference type="RefSeq" id="WP_008559062.1">
    <property type="nucleotide sequence ID" value="NZ_CAKZKN010000117.1"/>
</dbReference>
<dbReference type="GeneID" id="78396218"/>
<proteinExistence type="predicted"/>
<reference evidence="1 2" key="1">
    <citation type="submission" date="2015-05" db="EMBL/GenBank/DDBJ databases">
        <authorList>
            <person name="Rodrigo-Torres Lidia"/>
            <person name="Arahal R.David."/>
        </authorList>
    </citation>
    <scope>NUCLEOTIDE SEQUENCE [LARGE SCALE GENOMIC DNA]</scope>
    <source>
        <strain evidence="1 2">CECT 7321</strain>
    </source>
</reference>
<protein>
    <submittedName>
        <fullName evidence="1">Uncharacterized protein</fullName>
    </submittedName>
</protein>
<sequence>MDKLEFPHVTAEEIRQIEMRAHELRAQAMASFLRSVGRGFASLPGKLAGLFARPRHA</sequence>
<accession>A0A0H5D2V8</accession>
<name>A0A0H5D2V8_9RHOB</name>
<evidence type="ECO:0000313" key="1">
    <source>
        <dbReference type="EMBL" id="CRL11552.1"/>
    </source>
</evidence>
<organism evidence="1 2">
    <name type="scientific">Phaeobacter italicus</name>
    <dbReference type="NCBI Taxonomy" id="481446"/>
    <lineage>
        <taxon>Bacteria</taxon>
        <taxon>Pseudomonadati</taxon>
        <taxon>Pseudomonadota</taxon>
        <taxon>Alphaproteobacteria</taxon>
        <taxon>Rhodobacterales</taxon>
        <taxon>Roseobacteraceae</taxon>
        <taxon>Phaeobacter</taxon>
    </lineage>
</organism>
<evidence type="ECO:0000313" key="2">
    <source>
        <dbReference type="Proteomes" id="UP000043764"/>
    </source>
</evidence>
<dbReference type="InterPro" id="IPR058227">
    <property type="entry name" value="RSP_7527-like"/>
</dbReference>